<evidence type="ECO:0000313" key="8">
    <source>
        <dbReference type="Proteomes" id="UP000241247"/>
    </source>
</evidence>
<dbReference type="GO" id="GO:0042910">
    <property type="term" value="F:xenobiotic transmembrane transporter activity"/>
    <property type="evidence" value="ECO:0007669"/>
    <property type="project" value="InterPro"/>
</dbReference>
<evidence type="ECO:0000256" key="4">
    <source>
        <dbReference type="ARBA" id="ARBA00022989"/>
    </source>
</evidence>
<feature type="transmembrane region" description="Helical" evidence="6">
    <location>
        <begin position="355"/>
        <end position="377"/>
    </location>
</feature>
<feature type="transmembrane region" description="Helical" evidence="6">
    <location>
        <begin position="413"/>
        <end position="431"/>
    </location>
</feature>
<feature type="transmembrane region" description="Helical" evidence="6">
    <location>
        <begin position="17"/>
        <end position="37"/>
    </location>
</feature>
<dbReference type="InterPro" id="IPR002528">
    <property type="entry name" value="MATE_fam"/>
</dbReference>
<proteinExistence type="inferred from homology"/>
<gene>
    <name evidence="7" type="ORF">C7449_109116</name>
</gene>
<sequence>MNIAAAAYTRENWNQRIVVLAIPIILTNLVQPILSLVDTIVAGHLPGSWFLGGVALSGVLFNFIFWSFGFLRMGTTGLVSQAWGADDAVMTRVHLLRALLVAGIAGLVIVALKTPLIELGFAILGGSDKVTASAVEYSSARILSVPAALGNFVLLGYLLGRQQVLVSLALQVLLNLINVAATLTLVHVFGFGVAGIGAGTAIAEWVAFTIGIVIVKPFGANVAWREIIDAAALSRLFAVNRDIFLRSFCLLICFGWFARSGAREGDAILAANAVLLNLHGIMSYGLDGFAHATETLVGSIIGARRRDAFHRVVKAAFVWSGFVAGLFTLTYALGGSAIISLLTDQEDIRVIAERFLPYVIVLPLISVASYMLDGVFIGALQTRELRNSMAISTAVFLVSAYTLQQAVGNHGLWISMVILMLLRTATLGLYLRRISGALV</sequence>
<dbReference type="GO" id="GO:0005886">
    <property type="term" value="C:plasma membrane"/>
    <property type="evidence" value="ECO:0007669"/>
    <property type="project" value="TreeGrafter"/>
</dbReference>
<feature type="transmembrane region" description="Helical" evidence="6">
    <location>
        <begin position="315"/>
        <end position="343"/>
    </location>
</feature>
<comment type="similarity">
    <text evidence="2">Belongs to the multi antimicrobial extrusion (MATE) (TC 2.A.66.1) family.</text>
</comment>
<feature type="transmembrane region" description="Helical" evidence="6">
    <location>
        <begin position="389"/>
        <end position="407"/>
    </location>
</feature>
<dbReference type="InterPro" id="IPR044644">
    <property type="entry name" value="DinF-like"/>
</dbReference>
<evidence type="ECO:0000256" key="2">
    <source>
        <dbReference type="ARBA" id="ARBA00010199"/>
    </source>
</evidence>
<evidence type="ECO:0000256" key="1">
    <source>
        <dbReference type="ARBA" id="ARBA00004141"/>
    </source>
</evidence>
<dbReference type="GO" id="GO:0015297">
    <property type="term" value="F:antiporter activity"/>
    <property type="evidence" value="ECO:0007669"/>
    <property type="project" value="InterPro"/>
</dbReference>
<dbReference type="OrthoDB" id="9789527at2"/>
<evidence type="ECO:0000256" key="6">
    <source>
        <dbReference type="SAM" id="Phobius"/>
    </source>
</evidence>
<feature type="transmembrane region" description="Helical" evidence="6">
    <location>
        <begin position="98"/>
        <end position="122"/>
    </location>
</feature>
<feature type="transmembrane region" description="Helical" evidence="6">
    <location>
        <begin position="202"/>
        <end position="223"/>
    </location>
</feature>
<dbReference type="EMBL" id="PZZZ01000009">
    <property type="protein sequence ID" value="PTM91512.1"/>
    <property type="molecule type" value="Genomic_DNA"/>
</dbReference>
<comment type="subcellular location">
    <subcellularLocation>
        <location evidence="1">Membrane</location>
        <topology evidence="1">Multi-pass membrane protein</topology>
    </subcellularLocation>
</comment>
<evidence type="ECO:0000256" key="5">
    <source>
        <dbReference type="ARBA" id="ARBA00023136"/>
    </source>
</evidence>
<comment type="caution">
    <text evidence="7">The sequence shown here is derived from an EMBL/GenBank/DDBJ whole genome shotgun (WGS) entry which is preliminary data.</text>
</comment>
<keyword evidence="5 6" id="KW-0472">Membrane</keyword>
<feature type="transmembrane region" description="Helical" evidence="6">
    <location>
        <begin position="281"/>
        <end position="303"/>
    </location>
</feature>
<feature type="transmembrane region" description="Helical" evidence="6">
    <location>
        <begin position="142"/>
        <end position="160"/>
    </location>
</feature>
<accession>A0A2T5AXP9</accession>
<dbReference type="Pfam" id="PF01554">
    <property type="entry name" value="MatE"/>
    <property type="match status" value="2"/>
</dbReference>
<name>A0A2T5AXP9_MYCDI</name>
<keyword evidence="3 6" id="KW-0812">Transmembrane</keyword>
<protein>
    <submittedName>
        <fullName evidence="7">MATE family multidrug resistance protein</fullName>
    </submittedName>
</protein>
<dbReference type="PANTHER" id="PTHR42893">
    <property type="entry name" value="PROTEIN DETOXIFICATION 44, CHLOROPLASTIC-RELATED"/>
    <property type="match status" value="1"/>
</dbReference>
<evidence type="ECO:0000313" key="7">
    <source>
        <dbReference type="EMBL" id="PTM91512.1"/>
    </source>
</evidence>
<dbReference type="CDD" id="cd13136">
    <property type="entry name" value="MATE_DinF_like"/>
    <property type="match status" value="1"/>
</dbReference>
<keyword evidence="8" id="KW-1185">Reference proteome</keyword>
<dbReference type="Proteomes" id="UP000241247">
    <property type="component" value="Unassembled WGS sequence"/>
</dbReference>
<keyword evidence="4 6" id="KW-1133">Transmembrane helix</keyword>
<feature type="transmembrane region" description="Helical" evidence="6">
    <location>
        <begin position="172"/>
        <end position="196"/>
    </location>
</feature>
<dbReference type="AlphaFoldDB" id="A0A2T5AXP9"/>
<feature type="transmembrane region" description="Helical" evidence="6">
    <location>
        <begin position="49"/>
        <end position="71"/>
    </location>
</feature>
<evidence type="ECO:0000256" key="3">
    <source>
        <dbReference type="ARBA" id="ARBA00022692"/>
    </source>
</evidence>
<dbReference type="RefSeq" id="WP_108004574.1">
    <property type="nucleotide sequence ID" value="NZ_JBHEEX010000012.1"/>
</dbReference>
<dbReference type="NCBIfam" id="TIGR00797">
    <property type="entry name" value="matE"/>
    <property type="match status" value="1"/>
</dbReference>
<organism evidence="7 8">
    <name type="scientific">Mycoplana dimorpha</name>
    <dbReference type="NCBI Taxonomy" id="28320"/>
    <lineage>
        <taxon>Bacteria</taxon>
        <taxon>Pseudomonadati</taxon>
        <taxon>Pseudomonadota</taxon>
        <taxon>Alphaproteobacteria</taxon>
        <taxon>Hyphomicrobiales</taxon>
        <taxon>Rhizobiaceae</taxon>
        <taxon>Mycoplana</taxon>
    </lineage>
</organism>
<dbReference type="PANTHER" id="PTHR42893:SF46">
    <property type="entry name" value="PROTEIN DETOXIFICATION 44, CHLOROPLASTIC"/>
    <property type="match status" value="1"/>
</dbReference>
<reference evidence="7 8" key="1">
    <citation type="submission" date="2018-04" db="EMBL/GenBank/DDBJ databases">
        <title>Genomic Encyclopedia of Type Strains, Phase IV (KMG-IV): sequencing the most valuable type-strain genomes for metagenomic binning, comparative biology and taxonomic classification.</title>
        <authorList>
            <person name="Goeker M."/>
        </authorList>
    </citation>
    <scope>NUCLEOTIDE SEQUENCE [LARGE SCALE GENOMIC DNA]</scope>
    <source>
        <strain evidence="7 8">DSM 7138</strain>
    </source>
</reference>
<feature type="transmembrane region" description="Helical" evidence="6">
    <location>
        <begin position="243"/>
        <end position="261"/>
    </location>
</feature>